<keyword evidence="6" id="KW-1185">Reference proteome</keyword>
<dbReference type="InterPro" id="IPR042099">
    <property type="entry name" value="ANL_N_sf"/>
</dbReference>
<evidence type="ECO:0000256" key="1">
    <source>
        <dbReference type="ARBA" id="ARBA00022450"/>
    </source>
</evidence>
<protein>
    <recommendedName>
        <fullName evidence="4">Polyketide synthase-like phosphopantetheine-binding domain-containing protein</fullName>
    </recommendedName>
</protein>
<feature type="region of interest" description="Disordered" evidence="3">
    <location>
        <begin position="1"/>
        <end position="28"/>
    </location>
</feature>
<dbReference type="Pfam" id="PF07993">
    <property type="entry name" value="NAD_binding_4"/>
    <property type="match status" value="1"/>
</dbReference>
<name>A0ABQ8KLJ4_9APHY</name>
<dbReference type="Pfam" id="PF23562">
    <property type="entry name" value="AMP-binding_C_3"/>
    <property type="match status" value="1"/>
</dbReference>
<sequence length="1094" mass="120686">MSSPQRLLSDVPPRQRVPSATFKQPPLDGSLTLPELCDWHGQHSPEHTLFVYAEDDGTIKNIKWSEASQAIRRGAALIRGRLGWRKGTDETPVIAIVSSSDSIPYMTMILGIMRANYAAFPISTRNCPAAIAHLIEKTRATHILVGREQAMHDLVMQSLEVLKAQNVAARVPELSPMPIFDELYASGEDLSMEEVPYEQRGPDTLALILHSSGSTSFPKPINGTLHRLLQFARAPCYGERDLAGKIMSLHGNPMFHAMGFTIASFAITAGMCVSLPAPKNPPPSSTAEVTIHGAMNTRSDLVLAVPSMIESWSRNTTYVEWLSQCDGLVFGGGPLTKEVGDYLVSHGVPLILEYGSTECGAVNHFLQDEHLGDDWQYFRFADHIDVRLEPYVTGQYECIIMANEHVRPHVINTTIDGIDGYATSDVLEQHPTRNGYWRVLGRTDDQIIHSTGEKTNPGPLEGTMNQDPHVVASVIFGRGRFQAGILVEPRAEYSIDPADENRLAEFRNQLWPTVQKINAFAPQHSRLFKEMILVTKPSKPFAYTAKHTVRRGIVLKEYEEEINALYDTIDSTTEVNVQYPAQWHPAQATSFVRSVVHDIMGLKVSDDDDVFQNGCDSLQATYIRNALLRAIRESSKINTHTVSEGFVYDNPTVSRLGSFLTSVVLGAKFPSSNPESSIARIASMHAMVAKYTTDFPVFSPDRAASGQLSGDVVLVTGTTGSLGCHLLVQLASNSEVRRVYALNRPARNGDTTRHRQERALLERGMDVAILDSDRVVMLEGDLTQPGFGLPADTYHEMHTSVTHIIHNAWHVDFALKLSSFEPQVQGIRALVDFALTVPASTKPAHIQFISSIGVVQNMPPAELCMEESVDPSNVVSTGYAESKWVSEQILYTAAVRTPLRALVVRLGQVCGGPDGVWNSHEWFPSMVQSAPVVQCFPDDTRAVDWIPADLAAAAIVDFRKASSPTNTVHLVHPRPVSWRSLATFIAGTFSVPLVSYSEWFAKLESLTSEYNSRFAVASSGNDSPRGLHASRLLSFFRSIAENFDAGPVALGMVSLDLKYSLSASSTLSNPELRRLHTEDMQKWLSYWRKAGVFS</sequence>
<dbReference type="InterPro" id="IPR020806">
    <property type="entry name" value="PKS_PP-bd"/>
</dbReference>
<dbReference type="InterPro" id="IPR036291">
    <property type="entry name" value="NAD(P)-bd_dom_sf"/>
</dbReference>
<keyword evidence="2" id="KW-0597">Phosphoprotein</keyword>
<dbReference type="SUPFAM" id="SSF56801">
    <property type="entry name" value="Acetyl-CoA synthetase-like"/>
    <property type="match status" value="1"/>
</dbReference>
<proteinExistence type="predicted"/>
<dbReference type="PANTHER" id="PTHR43439">
    <property type="entry name" value="PHENYLACETATE-COENZYME A LIGASE"/>
    <property type="match status" value="1"/>
</dbReference>
<dbReference type="GeneID" id="72004035"/>
<dbReference type="EMBL" id="JADCUA010000007">
    <property type="protein sequence ID" value="KAH9838452.1"/>
    <property type="molecule type" value="Genomic_DNA"/>
</dbReference>
<dbReference type="SUPFAM" id="SSF51735">
    <property type="entry name" value="NAD(P)-binding Rossmann-fold domains"/>
    <property type="match status" value="1"/>
</dbReference>
<reference evidence="5 6" key="1">
    <citation type="journal article" date="2021" name="Environ. Microbiol.">
        <title>Gene family expansions and transcriptome signatures uncover fungal adaptations to wood decay.</title>
        <authorList>
            <person name="Hage H."/>
            <person name="Miyauchi S."/>
            <person name="Viragh M."/>
            <person name="Drula E."/>
            <person name="Min B."/>
            <person name="Chaduli D."/>
            <person name="Navarro D."/>
            <person name="Favel A."/>
            <person name="Norest M."/>
            <person name="Lesage-Meessen L."/>
            <person name="Balint B."/>
            <person name="Merenyi Z."/>
            <person name="de Eugenio L."/>
            <person name="Morin E."/>
            <person name="Martinez A.T."/>
            <person name="Baldrian P."/>
            <person name="Stursova M."/>
            <person name="Martinez M.J."/>
            <person name="Novotny C."/>
            <person name="Magnuson J.K."/>
            <person name="Spatafora J.W."/>
            <person name="Maurice S."/>
            <person name="Pangilinan J."/>
            <person name="Andreopoulos W."/>
            <person name="LaButti K."/>
            <person name="Hundley H."/>
            <person name="Na H."/>
            <person name="Kuo A."/>
            <person name="Barry K."/>
            <person name="Lipzen A."/>
            <person name="Henrissat B."/>
            <person name="Riley R."/>
            <person name="Ahrendt S."/>
            <person name="Nagy L.G."/>
            <person name="Grigoriev I.V."/>
            <person name="Martin F."/>
            <person name="Rosso M.N."/>
        </authorList>
    </citation>
    <scope>NUCLEOTIDE SEQUENCE [LARGE SCALE GENOMIC DNA]</scope>
    <source>
        <strain evidence="5 6">CIRM-BRFM 1785</strain>
    </source>
</reference>
<dbReference type="PANTHER" id="PTHR43439:SF2">
    <property type="entry name" value="ENZYME, PUTATIVE (JCVI)-RELATED"/>
    <property type="match status" value="1"/>
</dbReference>
<keyword evidence="1" id="KW-0596">Phosphopantetheine</keyword>
<organism evidence="5 6">
    <name type="scientific">Rhodofomes roseus</name>
    <dbReference type="NCBI Taxonomy" id="34475"/>
    <lineage>
        <taxon>Eukaryota</taxon>
        <taxon>Fungi</taxon>
        <taxon>Dikarya</taxon>
        <taxon>Basidiomycota</taxon>
        <taxon>Agaricomycotina</taxon>
        <taxon>Agaricomycetes</taxon>
        <taxon>Polyporales</taxon>
        <taxon>Rhodofomes</taxon>
    </lineage>
</organism>
<dbReference type="RefSeq" id="XP_047780367.1">
    <property type="nucleotide sequence ID" value="XM_047923303.1"/>
</dbReference>
<dbReference type="Proteomes" id="UP000814176">
    <property type="component" value="Unassembled WGS sequence"/>
</dbReference>
<evidence type="ECO:0000256" key="3">
    <source>
        <dbReference type="SAM" id="MobiDB-lite"/>
    </source>
</evidence>
<accession>A0ABQ8KLJ4</accession>
<comment type="caution">
    <text evidence="5">The sequence shown here is derived from an EMBL/GenBank/DDBJ whole genome shotgun (WGS) entry which is preliminary data.</text>
</comment>
<feature type="domain" description="Polyketide synthase-like phosphopantetheine-binding" evidence="4">
    <location>
        <begin position="589"/>
        <end position="664"/>
    </location>
</feature>
<dbReference type="InterPro" id="IPR020845">
    <property type="entry name" value="AMP-binding_CS"/>
</dbReference>
<evidence type="ECO:0000313" key="6">
    <source>
        <dbReference type="Proteomes" id="UP000814176"/>
    </source>
</evidence>
<dbReference type="InterPro" id="IPR013120">
    <property type="entry name" value="FAR_NAD-bd"/>
</dbReference>
<evidence type="ECO:0000256" key="2">
    <source>
        <dbReference type="ARBA" id="ARBA00022553"/>
    </source>
</evidence>
<dbReference type="InterPro" id="IPR051414">
    <property type="entry name" value="Adenylate-forming_Reductase"/>
</dbReference>
<dbReference type="Pfam" id="PF00501">
    <property type="entry name" value="AMP-binding"/>
    <property type="match status" value="1"/>
</dbReference>
<gene>
    <name evidence="5" type="ORF">C8Q71DRAFT_751351</name>
</gene>
<dbReference type="InterPro" id="IPR000873">
    <property type="entry name" value="AMP-dep_synth/lig_dom"/>
</dbReference>
<dbReference type="Gene3D" id="3.40.50.12780">
    <property type="entry name" value="N-terminal domain of ligase-like"/>
    <property type="match status" value="1"/>
</dbReference>
<dbReference type="SMART" id="SM00823">
    <property type="entry name" value="PKS_PP"/>
    <property type="match status" value="1"/>
</dbReference>
<dbReference type="Gene3D" id="3.40.50.720">
    <property type="entry name" value="NAD(P)-binding Rossmann-like Domain"/>
    <property type="match status" value="1"/>
</dbReference>
<evidence type="ECO:0000313" key="5">
    <source>
        <dbReference type="EMBL" id="KAH9838452.1"/>
    </source>
</evidence>
<evidence type="ECO:0000259" key="4">
    <source>
        <dbReference type="SMART" id="SM00823"/>
    </source>
</evidence>
<dbReference type="PROSITE" id="PS00455">
    <property type="entry name" value="AMP_BINDING"/>
    <property type="match status" value="1"/>
</dbReference>